<accession>A0A2U1Q3A7</accession>
<evidence type="ECO:0000313" key="5">
    <source>
        <dbReference type="Proteomes" id="UP000245207"/>
    </source>
</evidence>
<feature type="compositionally biased region" description="Polar residues" evidence="1">
    <location>
        <begin position="442"/>
        <end position="465"/>
    </location>
</feature>
<dbReference type="InterPro" id="IPR032795">
    <property type="entry name" value="DUF3741-assoc"/>
</dbReference>
<dbReference type="Pfam" id="PF14309">
    <property type="entry name" value="DUF4378"/>
    <property type="match status" value="1"/>
</dbReference>
<evidence type="ECO:0008006" key="6">
    <source>
        <dbReference type="Google" id="ProtNLM"/>
    </source>
</evidence>
<dbReference type="STRING" id="35608.A0A2U1Q3A7"/>
<dbReference type="InterPro" id="IPR025486">
    <property type="entry name" value="DUF4378"/>
</dbReference>
<dbReference type="OrthoDB" id="1928505at2759"/>
<evidence type="ECO:0000259" key="3">
    <source>
        <dbReference type="Pfam" id="PF14383"/>
    </source>
</evidence>
<dbReference type="PANTHER" id="PTHR21726:SF61">
    <property type="entry name" value="DNAA INITIATOR-ASSOCIATING PROTEIN"/>
    <property type="match status" value="1"/>
</dbReference>
<sequence length="924" mass="103582">MDDNVSVATSTLAITNDNQRPRKNGGCVGIFFQLFDWNRRFAKKKLFSKRLLPPDRAKEASKKFGGDESLPKLRLIADENSGGFPNMNKNGGLVVSGKNGTPSLVARLMGLETMPPGKRDKVSGEFRGGRKDKVVGDNEETTRQEFRPQKLQKTGMVDRRSVSRFGAEALQIKNVLSRSRKHHHHHPKLATPVKSANHYPRKNTSRLIGAASRILEPGGRSRSRNAITYPRSERRPVGDEFRSEPMMGDNLDLSGNFNRCTNATVSCNNCGNVLDIAESTSKRDVHTSVFDSVNPFQVSPNGNSRYARSSVNQEQVFSTNIAVDHGGHVQGSFSNRQSQPQKLASPSYYEKTNHRIVDIGVSSQPKLKCMPFNHVASATDAVGDTKDFVALNRGLSGRTRARVPAKIKDAKFDKRSKFESGHDSSLSPGQKRQLIPIRKQGESSGVARSSPNSPKMVSSAASTRKQMGPDLCAIDRVCVGKRLDYQGQSGRVSGGNKTNDGTAFRFNSSMKNRCEVPARVERRRNQNASTCKNITRKKFTSNQIDEKFCVQKSFPVASDSLGVIFEEKLHGLTGQVEYDTVIHGTQPRTTPTNIFEQLLYALNRERPITQNDTDFTPQKNHLPHYRSQKYDHNTSFHLHTKPEIEGAFMGGRNSDHFSPGSVLETSFSNDSCCSSSLDNIPVRTQHPDSMSYMYDASQYLDSEADPFYCGASLSKGNTRNDFIADLFTYISQVLCSIDILTSRIKGHILAHVKEVIFNSELVLGNQSPHNPNDRFSFFVCPILLKLDILAEVMWSRFGYFIGPQNSNTRYQLKRFVFDALVEFLDSEYSKYSKCGFRVWTNLPPDMRHVILIHEVVEEVRSWMDFIGVSSDELLDRDMSHCLGKWTDFEIEEYEIGATIEGDILQMLVDELVVDLSTGITCFHW</sequence>
<feature type="compositionally biased region" description="Basic and acidic residues" evidence="1">
    <location>
        <begin position="117"/>
        <end position="144"/>
    </location>
</feature>
<evidence type="ECO:0000256" key="1">
    <source>
        <dbReference type="SAM" id="MobiDB-lite"/>
    </source>
</evidence>
<feature type="region of interest" description="Disordered" evidence="1">
    <location>
        <begin position="412"/>
        <end position="465"/>
    </location>
</feature>
<comment type="caution">
    <text evidence="4">The sequence shown here is derived from an EMBL/GenBank/DDBJ whole genome shotgun (WGS) entry which is preliminary data.</text>
</comment>
<feature type="region of interest" description="Disordered" evidence="1">
    <location>
        <begin position="327"/>
        <end position="349"/>
    </location>
</feature>
<feature type="compositionally biased region" description="Polar residues" evidence="1">
    <location>
        <begin position="331"/>
        <end position="344"/>
    </location>
</feature>
<protein>
    <recommendedName>
        <fullName evidence="6">DUF4378 domain-containing protein</fullName>
    </recommendedName>
</protein>
<feature type="domain" description="DUF3741" evidence="3">
    <location>
        <begin position="100"/>
        <end position="119"/>
    </location>
</feature>
<feature type="region of interest" description="Disordered" evidence="1">
    <location>
        <begin position="113"/>
        <end position="144"/>
    </location>
</feature>
<organism evidence="4 5">
    <name type="scientific">Artemisia annua</name>
    <name type="common">Sweet wormwood</name>
    <dbReference type="NCBI Taxonomy" id="35608"/>
    <lineage>
        <taxon>Eukaryota</taxon>
        <taxon>Viridiplantae</taxon>
        <taxon>Streptophyta</taxon>
        <taxon>Embryophyta</taxon>
        <taxon>Tracheophyta</taxon>
        <taxon>Spermatophyta</taxon>
        <taxon>Magnoliopsida</taxon>
        <taxon>eudicotyledons</taxon>
        <taxon>Gunneridae</taxon>
        <taxon>Pentapetalae</taxon>
        <taxon>asterids</taxon>
        <taxon>campanulids</taxon>
        <taxon>Asterales</taxon>
        <taxon>Asteraceae</taxon>
        <taxon>Asteroideae</taxon>
        <taxon>Anthemideae</taxon>
        <taxon>Artemisiinae</taxon>
        <taxon>Artemisia</taxon>
    </lineage>
</organism>
<feature type="compositionally biased region" description="Basic and acidic residues" evidence="1">
    <location>
        <begin position="412"/>
        <end position="422"/>
    </location>
</feature>
<dbReference type="EMBL" id="PKPP01000463">
    <property type="protein sequence ID" value="PWA92443.1"/>
    <property type="molecule type" value="Genomic_DNA"/>
</dbReference>
<keyword evidence="5" id="KW-1185">Reference proteome</keyword>
<dbReference type="Proteomes" id="UP000245207">
    <property type="component" value="Unassembled WGS sequence"/>
</dbReference>
<gene>
    <name evidence="4" type="ORF">CTI12_AA079120</name>
</gene>
<reference evidence="4 5" key="1">
    <citation type="journal article" date="2018" name="Mol. Plant">
        <title>The genome of Artemisia annua provides insight into the evolution of Asteraceae family and artemisinin biosynthesis.</title>
        <authorList>
            <person name="Shen Q."/>
            <person name="Zhang L."/>
            <person name="Liao Z."/>
            <person name="Wang S."/>
            <person name="Yan T."/>
            <person name="Shi P."/>
            <person name="Liu M."/>
            <person name="Fu X."/>
            <person name="Pan Q."/>
            <person name="Wang Y."/>
            <person name="Lv Z."/>
            <person name="Lu X."/>
            <person name="Zhang F."/>
            <person name="Jiang W."/>
            <person name="Ma Y."/>
            <person name="Chen M."/>
            <person name="Hao X."/>
            <person name="Li L."/>
            <person name="Tang Y."/>
            <person name="Lv G."/>
            <person name="Zhou Y."/>
            <person name="Sun X."/>
            <person name="Brodelius P.E."/>
            <person name="Rose J.K.C."/>
            <person name="Tang K."/>
        </authorList>
    </citation>
    <scope>NUCLEOTIDE SEQUENCE [LARGE SCALE GENOMIC DNA]</scope>
    <source>
        <strain evidence="5">cv. Huhao1</strain>
        <tissue evidence="4">Leaf</tissue>
    </source>
</reference>
<feature type="region of interest" description="Disordered" evidence="1">
    <location>
        <begin position="177"/>
        <end position="200"/>
    </location>
</feature>
<dbReference type="PANTHER" id="PTHR21726">
    <property type="entry name" value="PHOSPHATIDYLINOSITOL N-ACETYLGLUCOSAMINYLTRANSFERASE SUBUNIT P DOWN SYNDROME CRITICAL REGION PROTEIN 5 -RELATED"/>
    <property type="match status" value="1"/>
</dbReference>
<evidence type="ECO:0000259" key="2">
    <source>
        <dbReference type="Pfam" id="PF14309"/>
    </source>
</evidence>
<feature type="compositionally biased region" description="Basic residues" evidence="1">
    <location>
        <begin position="178"/>
        <end position="188"/>
    </location>
</feature>
<proteinExistence type="predicted"/>
<evidence type="ECO:0000313" key="4">
    <source>
        <dbReference type="EMBL" id="PWA92443.1"/>
    </source>
</evidence>
<feature type="domain" description="DUF4378" evidence="2">
    <location>
        <begin position="729"/>
        <end position="910"/>
    </location>
</feature>
<dbReference type="AlphaFoldDB" id="A0A2U1Q3A7"/>
<name>A0A2U1Q3A7_ARTAN</name>
<dbReference type="Pfam" id="PF14383">
    <property type="entry name" value="VARLMGL"/>
    <property type="match status" value="1"/>
</dbReference>